<evidence type="ECO:0000313" key="3">
    <source>
        <dbReference type="EMBL" id="PPU72077.1"/>
    </source>
</evidence>
<proteinExistence type="predicted"/>
<keyword evidence="2" id="KW-0812">Transmembrane</keyword>
<name>A0A2S7DE54_9XANT</name>
<evidence type="ECO:0000256" key="2">
    <source>
        <dbReference type="SAM" id="Phobius"/>
    </source>
</evidence>
<sequence length="147" mass="15975">MSHDGLPQHPASAQLQALAQAHQQGQLDRAQYRARRRRVLEAARQAQGVTLRNPRSPAAGERPGLPPPANRFSRFSARAGGMLVLVIAVALILLTFHKCTSGLDRRSVRGERNQVERHGGTTLAACAVKPFGHARQRKFSGVSDVCV</sequence>
<keyword evidence="2" id="KW-1133">Transmembrane helix</keyword>
<accession>A0A2S7DE54</accession>
<gene>
    <name evidence="3" type="ORF">XmelCFBP4644_13765</name>
</gene>
<comment type="caution">
    <text evidence="3">The sequence shown here is derived from an EMBL/GenBank/DDBJ whole genome shotgun (WGS) entry which is preliminary data.</text>
</comment>
<protein>
    <recommendedName>
        <fullName evidence="5">DUF1707 domain-containing protein</fullName>
    </recommendedName>
</protein>
<dbReference type="OrthoDB" id="6009108at2"/>
<feature type="transmembrane region" description="Helical" evidence="2">
    <location>
        <begin position="75"/>
        <end position="96"/>
    </location>
</feature>
<keyword evidence="2" id="KW-0472">Membrane</keyword>
<evidence type="ECO:0008006" key="5">
    <source>
        <dbReference type="Google" id="ProtNLM"/>
    </source>
</evidence>
<dbReference type="EMBL" id="MDEH01000007">
    <property type="protein sequence ID" value="PPU72077.1"/>
    <property type="molecule type" value="Genomic_DNA"/>
</dbReference>
<feature type="region of interest" description="Disordered" evidence="1">
    <location>
        <begin position="43"/>
        <end position="68"/>
    </location>
</feature>
<reference evidence="3 4" key="1">
    <citation type="submission" date="2016-08" db="EMBL/GenBank/DDBJ databases">
        <authorList>
            <person name="Seilhamer J.J."/>
        </authorList>
    </citation>
    <scope>NUCLEOTIDE SEQUENCE [LARGE SCALE GENOMIC DNA]</scope>
    <source>
        <strain evidence="3 4">CFBP4644</strain>
    </source>
</reference>
<dbReference type="AlphaFoldDB" id="A0A2S7DE54"/>
<evidence type="ECO:0000313" key="4">
    <source>
        <dbReference type="Proteomes" id="UP000239865"/>
    </source>
</evidence>
<organism evidence="3 4">
    <name type="scientific">Xanthomonas melonis</name>
    <dbReference type="NCBI Taxonomy" id="56456"/>
    <lineage>
        <taxon>Bacteria</taxon>
        <taxon>Pseudomonadati</taxon>
        <taxon>Pseudomonadota</taxon>
        <taxon>Gammaproteobacteria</taxon>
        <taxon>Lysobacterales</taxon>
        <taxon>Lysobacteraceae</taxon>
        <taxon>Xanthomonas</taxon>
    </lineage>
</organism>
<evidence type="ECO:0000256" key="1">
    <source>
        <dbReference type="SAM" id="MobiDB-lite"/>
    </source>
</evidence>
<dbReference type="Proteomes" id="UP000239865">
    <property type="component" value="Unassembled WGS sequence"/>
</dbReference>